<dbReference type="PANTHER" id="PTHR43047:SF72">
    <property type="entry name" value="OSMOSENSING HISTIDINE PROTEIN KINASE SLN1"/>
    <property type="match status" value="1"/>
</dbReference>
<accession>X0TEA5</accession>
<dbReference type="SUPFAM" id="SSF52172">
    <property type="entry name" value="CheY-like"/>
    <property type="match status" value="1"/>
</dbReference>
<keyword evidence="3" id="KW-0808">Transferase</keyword>
<dbReference type="CDD" id="cd00156">
    <property type="entry name" value="REC"/>
    <property type="match status" value="1"/>
</dbReference>
<keyword evidence="4" id="KW-0418">Kinase</keyword>
<evidence type="ECO:0000313" key="6">
    <source>
        <dbReference type="EMBL" id="GAF91539.1"/>
    </source>
</evidence>
<evidence type="ECO:0000256" key="4">
    <source>
        <dbReference type="ARBA" id="ARBA00022777"/>
    </source>
</evidence>
<dbReference type="InterPro" id="IPR036890">
    <property type="entry name" value="HATPase_C_sf"/>
</dbReference>
<dbReference type="PANTHER" id="PTHR43047">
    <property type="entry name" value="TWO-COMPONENT HISTIDINE PROTEIN KINASE"/>
    <property type="match status" value="1"/>
</dbReference>
<dbReference type="GO" id="GO:0005886">
    <property type="term" value="C:plasma membrane"/>
    <property type="evidence" value="ECO:0007669"/>
    <property type="project" value="TreeGrafter"/>
</dbReference>
<comment type="catalytic activity">
    <reaction evidence="1">
        <text>ATP + protein L-histidine = ADP + protein N-phospho-L-histidine.</text>
        <dbReference type="EC" id="2.7.13.3"/>
    </reaction>
</comment>
<reference evidence="6" key="1">
    <citation type="journal article" date="2014" name="Front. Microbiol.">
        <title>High frequency of phylogenetically diverse reductive dehalogenase-homologous genes in deep subseafloor sedimentary metagenomes.</title>
        <authorList>
            <person name="Kawai M."/>
            <person name="Futagami T."/>
            <person name="Toyoda A."/>
            <person name="Takaki Y."/>
            <person name="Nishi S."/>
            <person name="Hori S."/>
            <person name="Arai W."/>
            <person name="Tsubouchi T."/>
            <person name="Morono Y."/>
            <person name="Uchiyama I."/>
            <person name="Ito T."/>
            <person name="Fujiyama A."/>
            <person name="Inagaki F."/>
            <person name="Takami H."/>
        </authorList>
    </citation>
    <scope>NUCLEOTIDE SEQUENCE</scope>
    <source>
        <strain evidence="6">Expedition CK06-06</strain>
    </source>
</reference>
<sequence>RQRGMGLAAVAGIVKQHYGHLDLKSAPEAGTQFSISFPIELYVERAELVAEGEEALQHPPTATILLVDDNRTFRQAARQMIEMMGHECLEAVNGLEGVRAYARDEERIDIVLLDMMMPVMSGRETYECLRAINPEVKVIFSSGLDIQYIVYRMEIGPEARYIQKPYTLHSLHKKIDETLGRIPANGRHSSEA</sequence>
<dbReference type="Gene3D" id="3.30.565.10">
    <property type="entry name" value="Histidine kinase-like ATPase, C-terminal domain"/>
    <property type="match status" value="1"/>
</dbReference>
<dbReference type="Gene3D" id="3.40.50.2300">
    <property type="match status" value="1"/>
</dbReference>
<organism evidence="6">
    <name type="scientific">marine sediment metagenome</name>
    <dbReference type="NCBI Taxonomy" id="412755"/>
    <lineage>
        <taxon>unclassified sequences</taxon>
        <taxon>metagenomes</taxon>
        <taxon>ecological metagenomes</taxon>
    </lineage>
</organism>
<dbReference type="EC" id="2.7.13.3" evidence="2"/>
<dbReference type="InterPro" id="IPR011006">
    <property type="entry name" value="CheY-like_superfamily"/>
</dbReference>
<dbReference type="GO" id="GO:0000155">
    <property type="term" value="F:phosphorelay sensor kinase activity"/>
    <property type="evidence" value="ECO:0007669"/>
    <property type="project" value="TreeGrafter"/>
</dbReference>
<comment type="caution">
    <text evidence="6">The sequence shown here is derived from an EMBL/GenBank/DDBJ whole genome shotgun (WGS) entry which is preliminary data.</text>
</comment>
<dbReference type="GO" id="GO:0009927">
    <property type="term" value="F:histidine phosphotransfer kinase activity"/>
    <property type="evidence" value="ECO:0007669"/>
    <property type="project" value="TreeGrafter"/>
</dbReference>
<dbReference type="AlphaFoldDB" id="X0TEA5"/>
<evidence type="ECO:0000256" key="2">
    <source>
        <dbReference type="ARBA" id="ARBA00012438"/>
    </source>
</evidence>
<dbReference type="InterPro" id="IPR001789">
    <property type="entry name" value="Sig_transdc_resp-reg_receiver"/>
</dbReference>
<feature type="domain" description="Response regulatory" evidence="5">
    <location>
        <begin position="63"/>
        <end position="179"/>
    </location>
</feature>
<dbReference type="SMART" id="SM00448">
    <property type="entry name" value="REC"/>
    <property type="match status" value="1"/>
</dbReference>
<proteinExistence type="predicted"/>
<dbReference type="EMBL" id="BARS01010258">
    <property type="protein sequence ID" value="GAF91539.1"/>
    <property type="molecule type" value="Genomic_DNA"/>
</dbReference>
<dbReference type="SUPFAM" id="SSF55874">
    <property type="entry name" value="ATPase domain of HSP90 chaperone/DNA topoisomerase II/histidine kinase"/>
    <property type="match status" value="1"/>
</dbReference>
<name>X0TEA5_9ZZZZ</name>
<dbReference type="Pfam" id="PF00072">
    <property type="entry name" value="Response_reg"/>
    <property type="match status" value="1"/>
</dbReference>
<protein>
    <recommendedName>
        <fullName evidence="2">histidine kinase</fullName>
        <ecNumber evidence="2">2.7.13.3</ecNumber>
    </recommendedName>
</protein>
<feature type="non-terminal residue" evidence="6">
    <location>
        <position position="1"/>
    </location>
</feature>
<evidence type="ECO:0000259" key="5">
    <source>
        <dbReference type="PROSITE" id="PS50110"/>
    </source>
</evidence>
<dbReference type="PROSITE" id="PS50110">
    <property type="entry name" value="RESPONSE_REGULATORY"/>
    <property type="match status" value="1"/>
</dbReference>
<gene>
    <name evidence="6" type="ORF">S01H1_19064</name>
</gene>
<evidence type="ECO:0000256" key="1">
    <source>
        <dbReference type="ARBA" id="ARBA00000085"/>
    </source>
</evidence>
<evidence type="ECO:0000256" key="3">
    <source>
        <dbReference type="ARBA" id="ARBA00022679"/>
    </source>
</evidence>